<evidence type="ECO:0000256" key="4">
    <source>
        <dbReference type="ARBA" id="ARBA00022737"/>
    </source>
</evidence>
<feature type="compositionally biased region" description="Low complexity" evidence="9">
    <location>
        <begin position="114"/>
        <end position="130"/>
    </location>
</feature>
<feature type="domain" description="Ig-like" evidence="11">
    <location>
        <begin position="285"/>
        <end position="375"/>
    </location>
</feature>
<feature type="domain" description="Ig-like" evidence="11">
    <location>
        <begin position="182"/>
        <end position="280"/>
    </location>
</feature>
<dbReference type="Pfam" id="PF07679">
    <property type="entry name" value="I-set"/>
    <property type="match status" value="1"/>
</dbReference>
<keyword evidence="13" id="KW-1185">Reference proteome</keyword>
<dbReference type="Gene3D" id="2.60.40.10">
    <property type="entry name" value="Immunoglobulins"/>
    <property type="match status" value="3"/>
</dbReference>
<evidence type="ECO:0000256" key="8">
    <source>
        <dbReference type="ARBA" id="ARBA00023319"/>
    </source>
</evidence>
<accession>A0ABD2XQQ3</accession>
<evidence type="ECO:0000256" key="3">
    <source>
        <dbReference type="ARBA" id="ARBA00022729"/>
    </source>
</evidence>
<dbReference type="PROSITE" id="PS50835">
    <property type="entry name" value="IG_LIKE"/>
    <property type="match status" value="3"/>
</dbReference>
<keyword evidence="6" id="KW-1015">Disulfide bond</keyword>
<dbReference type="Proteomes" id="UP001627154">
    <property type="component" value="Unassembled WGS sequence"/>
</dbReference>
<keyword evidence="8" id="KW-0393">Immunoglobulin domain</keyword>
<dbReference type="AlphaFoldDB" id="A0ABD2XQQ3"/>
<feature type="domain" description="Ig-like" evidence="11">
    <location>
        <begin position="47"/>
        <end position="165"/>
    </location>
</feature>
<evidence type="ECO:0000256" key="6">
    <source>
        <dbReference type="ARBA" id="ARBA00023157"/>
    </source>
</evidence>
<organism evidence="12 13">
    <name type="scientific">Trichogramma kaykai</name>
    <dbReference type="NCBI Taxonomy" id="54128"/>
    <lineage>
        <taxon>Eukaryota</taxon>
        <taxon>Metazoa</taxon>
        <taxon>Ecdysozoa</taxon>
        <taxon>Arthropoda</taxon>
        <taxon>Hexapoda</taxon>
        <taxon>Insecta</taxon>
        <taxon>Pterygota</taxon>
        <taxon>Neoptera</taxon>
        <taxon>Endopterygota</taxon>
        <taxon>Hymenoptera</taxon>
        <taxon>Apocrita</taxon>
        <taxon>Proctotrupomorpha</taxon>
        <taxon>Chalcidoidea</taxon>
        <taxon>Trichogrammatidae</taxon>
        <taxon>Trichogramma</taxon>
    </lineage>
</organism>
<dbReference type="InterPro" id="IPR003599">
    <property type="entry name" value="Ig_sub"/>
</dbReference>
<dbReference type="PANTHER" id="PTHR12231:SF271">
    <property type="entry name" value="DPR-INTERACTING PROTEIN GAMMA"/>
    <property type="match status" value="1"/>
</dbReference>
<dbReference type="InterPro" id="IPR013151">
    <property type="entry name" value="Immunoglobulin_dom"/>
</dbReference>
<protein>
    <recommendedName>
        <fullName evidence="11">Ig-like domain-containing protein</fullName>
    </recommendedName>
</protein>
<evidence type="ECO:0000256" key="9">
    <source>
        <dbReference type="SAM" id="MobiDB-lite"/>
    </source>
</evidence>
<evidence type="ECO:0000256" key="10">
    <source>
        <dbReference type="SAM" id="SignalP"/>
    </source>
</evidence>
<evidence type="ECO:0000256" key="2">
    <source>
        <dbReference type="ARBA" id="ARBA00022475"/>
    </source>
</evidence>
<name>A0ABD2XQQ3_9HYME</name>
<gene>
    <name evidence="12" type="ORF">TKK_000040</name>
</gene>
<feature type="chain" id="PRO_5044880255" description="Ig-like domain-containing protein" evidence="10">
    <location>
        <begin position="22"/>
        <end position="437"/>
    </location>
</feature>
<dbReference type="PANTHER" id="PTHR12231">
    <property type="entry name" value="CTX-RELATED TYPE I TRANSMEMBRANE PROTEIN"/>
    <property type="match status" value="1"/>
</dbReference>
<evidence type="ECO:0000259" key="11">
    <source>
        <dbReference type="PROSITE" id="PS50835"/>
    </source>
</evidence>
<dbReference type="InterPro" id="IPR036179">
    <property type="entry name" value="Ig-like_dom_sf"/>
</dbReference>
<dbReference type="InterPro" id="IPR013098">
    <property type="entry name" value="Ig_I-set"/>
</dbReference>
<dbReference type="SUPFAM" id="SSF48726">
    <property type="entry name" value="Immunoglobulin"/>
    <property type="match status" value="3"/>
</dbReference>
<dbReference type="InterPro" id="IPR003598">
    <property type="entry name" value="Ig_sub2"/>
</dbReference>
<feature type="region of interest" description="Disordered" evidence="9">
    <location>
        <begin position="114"/>
        <end position="138"/>
    </location>
</feature>
<feature type="signal peptide" evidence="10">
    <location>
        <begin position="1"/>
        <end position="21"/>
    </location>
</feature>
<keyword evidence="3 10" id="KW-0732">Signal</keyword>
<dbReference type="InterPro" id="IPR007110">
    <property type="entry name" value="Ig-like_dom"/>
</dbReference>
<proteinExistence type="predicted"/>
<dbReference type="SMART" id="SM00408">
    <property type="entry name" value="IGc2"/>
    <property type="match status" value="3"/>
</dbReference>
<dbReference type="GO" id="GO:0005886">
    <property type="term" value="C:plasma membrane"/>
    <property type="evidence" value="ECO:0007669"/>
    <property type="project" value="UniProtKB-SubCell"/>
</dbReference>
<dbReference type="InterPro" id="IPR013783">
    <property type="entry name" value="Ig-like_fold"/>
</dbReference>
<keyword evidence="7" id="KW-0325">Glycoprotein</keyword>
<evidence type="ECO:0000256" key="7">
    <source>
        <dbReference type="ARBA" id="ARBA00023180"/>
    </source>
</evidence>
<keyword evidence="5" id="KW-0472">Membrane</keyword>
<evidence type="ECO:0000313" key="13">
    <source>
        <dbReference type="Proteomes" id="UP001627154"/>
    </source>
</evidence>
<sequence>MHRSREQVLHRILFITTLLLGQVITVLETKTIGESTDRGGLSYHNGPEFIGPVQNLTVAIGREATFSCSISNIGKYKVGWLRASDKMIISLHTRTVIQNERIVVKYDHADNFKSSSSQEQCSHKSSSGSSGACGDEVEETSNGTWHLIIRNTKESDKGCYMCQINTSPMISQIGCLDILVSPDILNNETSADLSVVEGENATLVCKAVGKPPPRILWKREDGQPILLRTPSYSSVQFHEVPSFNDSRLVLQRADRKQMGTYLCIASNDVHPAVSKRVTLSVNFSPSVQAMNQLLGAPVGTDVILECSVEAHPNTVNYWLKNPNKMLLEGPKYTIKEKREGYKVDMILIIRQFKEDDIGSYSCISSNSLGKVEGVSRLYKIDDINSNKISHASHHYPASDGIADSAQNSGGQSMISAFEYCQLLVLIIKAAYLLTAIS</sequence>
<dbReference type="SMART" id="SM00409">
    <property type="entry name" value="IG"/>
    <property type="match status" value="3"/>
</dbReference>
<reference evidence="12 13" key="1">
    <citation type="journal article" date="2024" name="bioRxiv">
        <title>A reference genome for Trichogramma kaykai: A tiny desert-dwelling parasitoid wasp with competing sex-ratio distorters.</title>
        <authorList>
            <person name="Culotta J."/>
            <person name="Lindsey A.R."/>
        </authorList>
    </citation>
    <scope>NUCLEOTIDE SEQUENCE [LARGE SCALE GENOMIC DNA]</scope>
    <source>
        <strain evidence="12 13">KSX58</strain>
    </source>
</reference>
<keyword evidence="2" id="KW-1003">Cell membrane</keyword>
<evidence type="ECO:0000256" key="5">
    <source>
        <dbReference type="ARBA" id="ARBA00023136"/>
    </source>
</evidence>
<evidence type="ECO:0000256" key="1">
    <source>
        <dbReference type="ARBA" id="ARBA00004236"/>
    </source>
</evidence>
<comment type="subcellular location">
    <subcellularLocation>
        <location evidence="1">Cell membrane</location>
    </subcellularLocation>
</comment>
<evidence type="ECO:0000313" key="12">
    <source>
        <dbReference type="EMBL" id="KAL3407783.1"/>
    </source>
</evidence>
<dbReference type="EMBL" id="JBJJXI010000002">
    <property type="protein sequence ID" value="KAL3407783.1"/>
    <property type="molecule type" value="Genomic_DNA"/>
</dbReference>
<dbReference type="Pfam" id="PF13927">
    <property type="entry name" value="Ig_3"/>
    <property type="match status" value="1"/>
</dbReference>
<keyword evidence="4" id="KW-0677">Repeat</keyword>
<dbReference type="FunFam" id="2.60.40.10:FF:000328">
    <property type="entry name" value="CLUMA_CG000981, isoform A"/>
    <property type="match status" value="1"/>
</dbReference>
<dbReference type="Pfam" id="PF00047">
    <property type="entry name" value="ig"/>
    <property type="match status" value="1"/>
</dbReference>
<dbReference type="InterPro" id="IPR051170">
    <property type="entry name" value="Neural/epithelial_adhesion"/>
</dbReference>
<comment type="caution">
    <text evidence="12">The sequence shown here is derived from an EMBL/GenBank/DDBJ whole genome shotgun (WGS) entry which is preliminary data.</text>
</comment>